<proteinExistence type="predicted"/>
<dbReference type="RefSeq" id="YP_010754210.1">
    <property type="nucleotide sequence ID" value="NC_073456.1"/>
</dbReference>
<dbReference type="EMBL" id="KX557288">
    <property type="protein sequence ID" value="AON97513.1"/>
    <property type="molecule type" value="Genomic_DNA"/>
</dbReference>
<evidence type="ECO:0000313" key="1">
    <source>
        <dbReference type="EMBL" id="AON97513.1"/>
    </source>
</evidence>
<sequence length="190" mass="20913">MNMKLSAELRALNALDVSGLDVDEAVQGYLEAQLWTTRDDIWTAYAEADEGHYLELSKLVAERIPLDELDSHGECLDYFYSLDDIDGNYVEAVEAEIREFAATHPLAVRMYLAQRDCSASHGEGSVSAHFGHDLLLTRDHHGVGFWDRGLGELGEYLTLCAGAIGGSVEIFDARLSDEGFHTDAAFLIAS</sequence>
<protein>
    <submittedName>
        <fullName evidence="1">Uncharacterized protein</fullName>
    </submittedName>
</protein>
<dbReference type="KEGG" id="vg:80018790"/>
<accession>A0A1C9EIB1</accession>
<evidence type="ECO:0000313" key="2">
    <source>
        <dbReference type="Proteomes" id="UP000221751"/>
    </source>
</evidence>
<gene>
    <name evidence="1" type="primary">93</name>
    <name evidence="1" type="ORF">SEA_CHEWYVIII_93</name>
</gene>
<reference evidence="2" key="1">
    <citation type="submission" date="2016-07" db="EMBL/GenBank/DDBJ databases">
        <authorList>
            <person name="Florea S."/>
            <person name="Webb J.S."/>
            <person name="Jaromczyk J."/>
            <person name="Schardl C.L."/>
        </authorList>
    </citation>
    <scope>NUCLEOTIDE SEQUENCE [LARGE SCALE GENOMIC DNA]</scope>
</reference>
<dbReference type="GeneID" id="80018790"/>
<dbReference type="Proteomes" id="UP000221751">
    <property type="component" value="Segment"/>
</dbReference>
<name>A0A1C9EIB1_9CAUD</name>
<keyword evidence="2" id="KW-1185">Reference proteome</keyword>
<organism evidence="1 2">
    <name type="scientific">Rhodococcus phage ChewyVIII</name>
    <dbReference type="NCBI Taxonomy" id="1887657"/>
    <lineage>
        <taxon>Viruses</taxon>
        <taxon>Duplodnaviria</taxon>
        <taxon>Heunggongvirae</taxon>
        <taxon>Uroviricota</taxon>
        <taxon>Caudoviricetes</taxon>
        <taxon>Chewyvirus</taxon>
        <taxon>Chewyvirus chewyVIII</taxon>
    </lineage>
</organism>